<dbReference type="Pfam" id="PF02870">
    <property type="entry name" value="Methyltransf_1N"/>
    <property type="match status" value="1"/>
</dbReference>
<keyword evidence="12" id="KW-1185">Reference proteome</keyword>
<keyword evidence="5 8" id="KW-0227">DNA damage</keyword>
<dbReference type="PANTHER" id="PTHR10815:SF5">
    <property type="entry name" value="METHYLATED-DNA--PROTEIN-CYSTEINE METHYLTRANSFERASE"/>
    <property type="match status" value="1"/>
</dbReference>
<dbReference type="SUPFAM" id="SSF53155">
    <property type="entry name" value="Methylated DNA-protein cysteine methyltransferase domain"/>
    <property type="match status" value="1"/>
</dbReference>
<dbReference type="EC" id="2.1.1.63" evidence="8"/>
<dbReference type="CDD" id="cd06445">
    <property type="entry name" value="ATase"/>
    <property type="match status" value="1"/>
</dbReference>
<evidence type="ECO:0000256" key="6">
    <source>
        <dbReference type="ARBA" id="ARBA00023204"/>
    </source>
</evidence>
<comment type="catalytic activity">
    <reaction evidence="7 8">
        <text>a 6-O-methyl-2'-deoxyguanosine in DNA + L-cysteinyl-[protein] = S-methyl-L-cysteinyl-[protein] + a 2'-deoxyguanosine in DNA</text>
        <dbReference type="Rhea" id="RHEA:24000"/>
        <dbReference type="Rhea" id="RHEA-COMP:10131"/>
        <dbReference type="Rhea" id="RHEA-COMP:10132"/>
        <dbReference type="Rhea" id="RHEA-COMP:11367"/>
        <dbReference type="Rhea" id="RHEA-COMP:11368"/>
        <dbReference type="ChEBI" id="CHEBI:29950"/>
        <dbReference type="ChEBI" id="CHEBI:82612"/>
        <dbReference type="ChEBI" id="CHEBI:85445"/>
        <dbReference type="ChEBI" id="CHEBI:85448"/>
        <dbReference type="EC" id="2.1.1.63"/>
    </reaction>
</comment>
<comment type="similarity">
    <text evidence="8">Belongs to the MGMT family.</text>
</comment>
<evidence type="ECO:0000256" key="3">
    <source>
        <dbReference type="ARBA" id="ARBA00022603"/>
    </source>
</evidence>
<dbReference type="HAMAP" id="MF_00772">
    <property type="entry name" value="OGT"/>
    <property type="match status" value="1"/>
</dbReference>
<evidence type="ECO:0000313" key="12">
    <source>
        <dbReference type="Proteomes" id="UP000003027"/>
    </source>
</evidence>
<accession>A0ABM9YC50</accession>
<dbReference type="GO" id="GO:0032259">
    <property type="term" value="P:methylation"/>
    <property type="evidence" value="ECO:0007669"/>
    <property type="project" value="UniProtKB-KW"/>
</dbReference>
<evidence type="ECO:0000256" key="4">
    <source>
        <dbReference type="ARBA" id="ARBA00022679"/>
    </source>
</evidence>
<dbReference type="InterPro" id="IPR036217">
    <property type="entry name" value="MethylDNA_cys_MeTrfase_DNAb"/>
</dbReference>
<dbReference type="SUPFAM" id="SSF46767">
    <property type="entry name" value="Methylated DNA-protein cysteine methyltransferase, C-terminal domain"/>
    <property type="match status" value="1"/>
</dbReference>
<evidence type="ECO:0000259" key="9">
    <source>
        <dbReference type="Pfam" id="PF01035"/>
    </source>
</evidence>
<organism evidence="11 12">
    <name type="scientific">Yersinia mollaretii (strain ATCC 43969 / DSM 18520 / CIP 103324 / CNY 7263 / WAIP 204)</name>
    <dbReference type="NCBI Taxonomy" id="349967"/>
    <lineage>
        <taxon>Bacteria</taxon>
        <taxon>Pseudomonadati</taxon>
        <taxon>Pseudomonadota</taxon>
        <taxon>Gammaproteobacteria</taxon>
        <taxon>Enterobacterales</taxon>
        <taxon>Yersiniaceae</taxon>
        <taxon>Yersinia</taxon>
    </lineage>
</organism>
<feature type="domain" description="Methylated-DNA-[protein]-cysteine S-methyltransferase DNA binding" evidence="9">
    <location>
        <begin position="117"/>
        <end position="196"/>
    </location>
</feature>
<dbReference type="NCBIfam" id="TIGR00589">
    <property type="entry name" value="ogt"/>
    <property type="match status" value="1"/>
</dbReference>
<name>A0ABM9YC50_YERMW</name>
<comment type="miscellaneous">
    <text evidence="8">This enzyme catalyzes only one turnover and therefore is not strictly catalytic. According to one definition, an enzyme is a biocatalyst that acts repeatedly and over many reaction cycles.</text>
</comment>
<dbReference type="InterPro" id="IPR001497">
    <property type="entry name" value="MethylDNA_cys_MeTrfase_AS"/>
</dbReference>
<evidence type="ECO:0000256" key="2">
    <source>
        <dbReference type="ARBA" id="ARBA00022490"/>
    </source>
</evidence>
<feature type="domain" description="Methylguanine DNA methyltransferase ribonuclease-like" evidence="10">
    <location>
        <begin position="38"/>
        <end position="112"/>
    </location>
</feature>
<evidence type="ECO:0000256" key="1">
    <source>
        <dbReference type="ARBA" id="ARBA00001286"/>
    </source>
</evidence>
<dbReference type="InterPro" id="IPR008332">
    <property type="entry name" value="MethylG_MeTrfase_N"/>
</dbReference>
<dbReference type="NCBIfam" id="NF007626">
    <property type="entry name" value="PRK10286.1"/>
    <property type="match status" value="1"/>
</dbReference>
<proteinExistence type="inferred from homology"/>
<keyword evidence="3 8" id="KW-0489">Methyltransferase</keyword>
<protein>
    <recommendedName>
        <fullName evidence="8">Methylated-DNA--protein-cysteine methyltransferase</fullName>
        <ecNumber evidence="8">2.1.1.63</ecNumber>
    </recommendedName>
    <alternativeName>
        <fullName evidence="8">6-O-methylguanine-DNA methyltransferase</fullName>
        <shortName evidence="8">MGMT</shortName>
    </alternativeName>
    <alternativeName>
        <fullName evidence="8">O-6-methylguanine-DNA-alkyltransferase</fullName>
    </alternativeName>
</protein>
<comment type="function">
    <text evidence="8">Involved in the cellular defense against the biological effects of O6-methylguanine (O6-MeG) and O4-methylthymine (O4-MeT) in DNA. Repairs the methylated nucleobase in DNA by stoichiometrically transferring the methyl group to a cysteine residue in the enzyme. This is a suicide reaction: the enzyme is irreversibly inactivated.</text>
</comment>
<keyword evidence="2 8" id="KW-0963">Cytoplasm</keyword>
<gene>
    <name evidence="11" type="ORF">ymoll0001_20310</name>
</gene>
<dbReference type="InterPro" id="IPR023546">
    <property type="entry name" value="MGMT"/>
</dbReference>
<dbReference type="InterPro" id="IPR014048">
    <property type="entry name" value="MethylDNA_cys_MeTrfase_DNA-bd"/>
</dbReference>
<dbReference type="PANTHER" id="PTHR10815">
    <property type="entry name" value="METHYLATED-DNA--PROTEIN-CYSTEINE METHYLTRANSFERASE"/>
    <property type="match status" value="1"/>
</dbReference>
<keyword evidence="4 8" id="KW-0808">Transferase</keyword>
<reference evidence="11" key="1">
    <citation type="submission" date="2008-12" db="EMBL/GenBank/DDBJ databases">
        <title>Annotation of the Yersinia mollaretii ATCC 43969 genome.</title>
        <authorList>
            <person name="Read T.D."/>
            <person name="Akmal A."/>
            <person name="Bishop-Lilly K."/>
            <person name="Chen P.E."/>
            <person name="Cook C."/>
            <person name="Kiley M.P."/>
            <person name="Lentz S."/>
            <person name="Mateczun A."/>
            <person name="Nagarajan N."/>
            <person name="Nolan N."/>
            <person name="Osborne B.I."/>
            <person name="Pop M."/>
            <person name="Sozhamannan S."/>
            <person name="Stewart A.C."/>
            <person name="Sulakvelidze A."/>
            <person name="Thomason B."/>
            <person name="Willner K."/>
            <person name="Zwick M.E."/>
        </authorList>
    </citation>
    <scope>NUCLEOTIDE SEQUENCE [LARGE SCALE GENOMIC DNA]</scope>
    <source>
        <strain evidence="11">ATCC 43969</strain>
    </source>
</reference>
<dbReference type="GO" id="GO:0008168">
    <property type="term" value="F:methyltransferase activity"/>
    <property type="evidence" value="ECO:0007669"/>
    <property type="project" value="UniProtKB-KW"/>
</dbReference>
<keyword evidence="6 8" id="KW-0234">DNA repair</keyword>
<dbReference type="EMBL" id="AALD02000008">
    <property type="protein sequence ID" value="EEQ11461.1"/>
    <property type="molecule type" value="Genomic_DNA"/>
</dbReference>
<dbReference type="InterPro" id="IPR036388">
    <property type="entry name" value="WH-like_DNA-bd_sf"/>
</dbReference>
<evidence type="ECO:0000256" key="8">
    <source>
        <dbReference type="HAMAP-Rule" id="MF_00772"/>
    </source>
</evidence>
<evidence type="ECO:0000256" key="5">
    <source>
        <dbReference type="ARBA" id="ARBA00022763"/>
    </source>
</evidence>
<evidence type="ECO:0000259" key="10">
    <source>
        <dbReference type="Pfam" id="PF02870"/>
    </source>
</evidence>
<dbReference type="Gene3D" id="1.10.10.10">
    <property type="entry name" value="Winged helix-like DNA-binding domain superfamily/Winged helix DNA-binding domain"/>
    <property type="match status" value="1"/>
</dbReference>
<dbReference type="PROSITE" id="PS00374">
    <property type="entry name" value="MGMT"/>
    <property type="match status" value="1"/>
</dbReference>
<dbReference type="Proteomes" id="UP000003027">
    <property type="component" value="Unassembled WGS sequence"/>
</dbReference>
<evidence type="ECO:0000256" key="7">
    <source>
        <dbReference type="ARBA" id="ARBA00049348"/>
    </source>
</evidence>
<evidence type="ECO:0000313" key="11">
    <source>
        <dbReference type="EMBL" id="EEQ11461.1"/>
    </source>
</evidence>
<feature type="active site" description="Nucleophile; methyl group acceptor" evidence="8">
    <location>
        <position position="168"/>
    </location>
</feature>
<dbReference type="InterPro" id="IPR036631">
    <property type="entry name" value="MGMT_N_sf"/>
</dbReference>
<comment type="catalytic activity">
    <reaction evidence="1 8">
        <text>a 4-O-methyl-thymidine in DNA + L-cysteinyl-[protein] = a thymidine in DNA + S-methyl-L-cysteinyl-[protein]</text>
        <dbReference type="Rhea" id="RHEA:53428"/>
        <dbReference type="Rhea" id="RHEA-COMP:10131"/>
        <dbReference type="Rhea" id="RHEA-COMP:10132"/>
        <dbReference type="Rhea" id="RHEA-COMP:13555"/>
        <dbReference type="Rhea" id="RHEA-COMP:13556"/>
        <dbReference type="ChEBI" id="CHEBI:29950"/>
        <dbReference type="ChEBI" id="CHEBI:82612"/>
        <dbReference type="ChEBI" id="CHEBI:137386"/>
        <dbReference type="ChEBI" id="CHEBI:137387"/>
        <dbReference type="EC" id="2.1.1.63"/>
    </reaction>
</comment>
<sequence length="201" mass="22964">MIGIFWNSISCNNYQQNLYQPMAAILRRVMDTFFIDRMATPQGELVLIADEENRLRAIDWTDHYERLMKLLRNHYRENTFTLVEKRNPGGLSESMQRYFAGELSIIDDLPVKTAGTDFQRQVWQELRKIPCGATITYGELAKRINRPTASRAVGMANGLNPISIVVPCHRVIGQQGALTGYAGGVERKRWLLMHEGYLLGC</sequence>
<dbReference type="Pfam" id="PF01035">
    <property type="entry name" value="DNA_binding_1"/>
    <property type="match status" value="1"/>
</dbReference>
<comment type="subcellular location">
    <subcellularLocation>
        <location evidence="8">Cytoplasm</location>
    </subcellularLocation>
</comment>
<comment type="caution">
    <text evidence="11">The sequence shown here is derived from an EMBL/GenBank/DDBJ whole genome shotgun (WGS) entry which is preliminary data.</text>
</comment>